<dbReference type="SMART" id="SM00406">
    <property type="entry name" value="IGv"/>
    <property type="match status" value="1"/>
</dbReference>
<evidence type="ECO:0000256" key="3">
    <source>
        <dbReference type="ARBA" id="ARBA00023170"/>
    </source>
</evidence>
<dbReference type="GO" id="GO:0002250">
    <property type="term" value="P:adaptive immune response"/>
    <property type="evidence" value="ECO:0007669"/>
    <property type="project" value="UniProtKB-KW"/>
</dbReference>
<name>A0AAY4ACN5_9TELE</name>
<dbReference type="Gene3D" id="2.60.40.10">
    <property type="entry name" value="Immunoglobulins"/>
    <property type="match status" value="1"/>
</dbReference>
<reference evidence="8" key="2">
    <citation type="submission" date="2025-08" db="UniProtKB">
        <authorList>
            <consortium name="Ensembl"/>
        </authorList>
    </citation>
    <scope>IDENTIFICATION</scope>
</reference>
<dbReference type="GeneTree" id="ENSGT01030000234557"/>
<dbReference type="InterPro" id="IPR051287">
    <property type="entry name" value="TCR_variable_region"/>
</dbReference>
<evidence type="ECO:0000256" key="6">
    <source>
        <dbReference type="SAM" id="SignalP"/>
    </source>
</evidence>
<dbReference type="AlphaFoldDB" id="A0AAY4ACN5"/>
<evidence type="ECO:0000256" key="2">
    <source>
        <dbReference type="ARBA" id="ARBA00023130"/>
    </source>
</evidence>
<dbReference type="SUPFAM" id="SSF48726">
    <property type="entry name" value="Immunoglobulin"/>
    <property type="match status" value="1"/>
</dbReference>
<dbReference type="GO" id="GO:0042101">
    <property type="term" value="C:T cell receptor complex"/>
    <property type="evidence" value="ECO:0007669"/>
    <property type="project" value="UniProtKB-KW"/>
</dbReference>
<dbReference type="PROSITE" id="PS50835">
    <property type="entry name" value="IG_LIKE"/>
    <property type="match status" value="1"/>
</dbReference>
<evidence type="ECO:0000256" key="4">
    <source>
        <dbReference type="ARBA" id="ARBA00023319"/>
    </source>
</evidence>
<accession>A0AAY4ACN5</accession>
<dbReference type="Ensembl" id="ENSDCDT00010006939.1">
    <property type="protein sequence ID" value="ENSDCDP00010006712.1"/>
    <property type="gene ID" value="ENSDCDG00010002884.1"/>
</dbReference>
<keyword evidence="2" id="KW-1064">Adaptive immunity</keyword>
<keyword evidence="5" id="KW-1279">T cell receptor</keyword>
<keyword evidence="4" id="KW-0393">Immunoglobulin domain</keyword>
<proteinExistence type="predicted"/>
<dbReference type="Pfam" id="PF07686">
    <property type="entry name" value="V-set"/>
    <property type="match status" value="1"/>
</dbReference>
<evidence type="ECO:0000256" key="5">
    <source>
        <dbReference type="ARBA" id="ARBA00043266"/>
    </source>
</evidence>
<feature type="domain" description="Ig-like" evidence="7">
    <location>
        <begin position="24"/>
        <end position="117"/>
    </location>
</feature>
<organism evidence="8 9">
    <name type="scientific">Denticeps clupeoides</name>
    <name type="common">denticle herring</name>
    <dbReference type="NCBI Taxonomy" id="299321"/>
    <lineage>
        <taxon>Eukaryota</taxon>
        <taxon>Metazoa</taxon>
        <taxon>Chordata</taxon>
        <taxon>Craniata</taxon>
        <taxon>Vertebrata</taxon>
        <taxon>Euteleostomi</taxon>
        <taxon>Actinopterygii</taxon>
        <taxon>Neopterygii</taxon>
        <taxon>Teleostei</taxon>
        <taxon>Clupei</taxon>
        <taxon>Clupeiformes</taxon>
        <taxon>Denticipitoidei</taxon>
        <taxon>Denticipitidae</taxon>
        <taxon>Denticeps</taxon>
    </lineage>
</organism>
<evidence type="ECO:0000313" key="9">
    <source>
        <dbReference type="Proteomes" id="UP000694580"/>
    </source>
</evidence>
<evidence type="ECO:0000256" key="1">
    <source>
        <dbReference type="ARBA" id="ARBA00022729"/>
    </source>
</evidence>
<evidence type="ECO:0000313" key="8">
    <source>
        <dbReference type="Ensembl" id="ENSDCDP00010006712.1"/>
    </source>
</evidence>
<keyword evidence="9" id="KW-1185">Reference proteome</keyword>
<dbReference type="InterPro" id="IPR013106">
    <property type="entry name" value="Ig_V-set"/>
</dbReference>
<dbReference type="InterPro" id="IPR013783">
    <property type="entry name" value="Ig-like_fold"/>
</dbReference>
<dbReference type="PANTHER" id="PTHR19367">
    <property type="entry name" value="T-CELL RECEPTOR ALPHA CHAIN V REGION"/>
    <property type="match status" value="1"/>
</dbReference>
<protein>
    <recommendedName>
        <fullName evidence="7">Ig-like domain-containing protein</fullName>
    </recommendedName>
</protein>
<dbReference type="InterPro" id="IPR036179">
    <property type="entry name" value="Ig-like_dom_sf"/>
</dbReference>
<feature type="signal peptide" evidence="6">
    <location>
        <begin position="1"/>
        <end position="22"/>
    </location>
</feature>
<keyword evidence="1 6" id="KW-0732">Signal</keyword>
<reference evidence="8" key="3">
    <citation type="submission" date="2025-09" db="UniProtKB">
        <authorList>
            <consortium name="Ensembl"/>
        </authorList>
    </citation>
    <scope>IDENTIFICATION</scope>
</reference>
<dbReference type="InterPro" id="IPR003599">
    <property type="entry name" value="Ig_sub"/>
</dbReference>
<keyword evidence="5" id="KW-0391">Immunity</keyword>
<dbReference type="SMART" id="SM00409">
    <property type="entry name" value="IG"/>
    <property type="match status" value="1"/>
</dbReference>
<reference evidence="8 9" key="1">
    <citation type="submission" date="2020-06" db="EMBL/GenBank/DDBJ databases">
        <authorList>
            <consortium name="Wellcome Sanger Institute Data Sharing"/>
        </authorList>
    </citation>
    <scope>NUCLEOTIDE SEQUENCE [LARGE SCALE GENOMIC DNA]</scope>
</reference>
<keyword evidence="3" id="KW-0675">Receptor</keyword>
<sequence>LKKMILIAVIITLMWIFIGCTGEENVNQTEGELIRTEGGLVTLSCGYTTSDVGPYLFWYIQRTNDIPRYILRRERYGSGDNGSEFHERLHSKLDFSASSVPLKIQNLKVSDSAVYYCALRPTMTPAHAAPYKNP</sequence>
<evidence type="ECO:0000259" key="7">
    <source>
        <dbReference type="PROSITE" id="PS50835"/>
    </source>
</evidence>
<dbReference type="Proteomes" id="UP000694580">
    <property type="component" value="Chromosome 4"/>
</dbReference>
<dbReference type="PANTHER" id="PTHR19367:SF18">
    <property type="entry name" value="T CELL RECEPTOR ALPHA VARIABLE 16"/>
    <property type="match status" value="1"/>
</dbReference>
<dbReference type="InterPro" id="IPR007110">
    <property type="entry name" value="Ig-like_dom"/>
</dbReference>
<feature type="chain" id="PRO_5044278579" description="Ig-like domain-containing protein" evidence="6">
    <location>
        <begin position="23"/>
        <end position="134"/>
    </location>
</feature>